<comment type="caution">
    <text evidence="1">The sequence shown here is derived from an EMBL/GenBank/DDBJ whole genome shotgun (WGS) entry which is preliminary data.</text>
</comment>
<sequence>MLDLASTLPADTAPAGFTAKLERAAGEQSGPDFLRLVAQMIRVLGRHPLPDFQTLPMSPWEIKVKFPRLYHFSAWVSWGIYDSLAEGIQEGVESEHPDCHEFLPALAGELQEALILFPDSEQMKTALKPGIDWACADTFRDVLRRVNEHIAEQH</sequence>
<evidence type="ECO:0000313" key="1">
    <source>
        <dbReference type="EMBL" id="GAA0457525.1"/>
    </source>
</evidence>
<protein>
    <recommendedName>
        <fullName evidence="3">CdiI immunity protein domain-containing protein</fullName>
    </recommendedName>
</protein>
<dbReference type="EMBL" id="BAAAHB010000015">
    <property type="protein sequence ID" value="GAA0457525.1"/>
    <property type="molecule type" value="Genomic_DNA"/>
</dbReference>
<keyword evidence="2" id="KW-1185">Reference proteome</keyword>
<evidence type="ECO:0008006" key="3">
    <source>
        <dbReference type="Google" id="ProtNLM"/>
    </source>
</evidence>
<evidence type="ECO:0000313" key="2">
    <source>
        <dbReference type="Proteomes" id="UP001499895"/>
    </source>
</evidence>
<organism evidence="1 2">
    <name type="scientific">Streptomyces stramineus</name>
    <dbReference type="NCBI Taxonomy" id="173861"/>
    <lineage>
        <taxon>Bacteria</taxon>
        <taxon>Bacillati</taxon>
        <taxon>Actinomycetota</taxon>
        <taxon>Actinomycetes</taxon>
        <taxon>Kitasatosporales</taxon>
        <taxon>Streptomycetaceae</taxon>
        <taxon>Streptomyces</taxon>
    </lineage>
</organism>
<proteinExistence type="predicted"/>
<accession>A0ABP3JQ68</accession>
<gene>
    <name evidence="1" type="ORF">GCM10009544_20160</name>
</gene>
<name>A0ABP3JQ68_9ACTN</name>
<reference evidence="2" key="1">
    <citation type="journal article" date="2019" name="Int. J. Syst. Evol. Microbiol.">
        <title>The Global Catalogue of Microorganisms (GCM) 10K type strain sequencing project: providing services to taxonomists for standard genome sequencing and annotation.</title>
        <authorList>
            <consortium name="The Broad Institute Genomics Platform"/>
            <consortium name="The Broad Institute Genome Sequencing Center for Infectious Disease"/>
            <person name="Wu L."/>
            <person name="Ma J."/>
        </authorList>
    </citation>
    <scope>NUCLEOTIDE SEQUENCE [LARGE SCALE GENOMIC DNA]</scope>
    <source>
        <strain evidence="2">JCM 10649</strain>
    </source>
</reference>
<dbReference type="Proteomes" id="UP001499895">
    <property type="component" value="Unassembled WGS sequence"/>
</dbReference>